<evidence type="ECO:0000313" key="3">
    <source>
        <dbReference type="Proteomes" id="UP000692954"/>
    </source>
</evidence>
<accession>A0A8S1R8H1</accession>
<evidence type="ECO:0000313" key="2">
    <source>
        <dbReference type="EMBL" id="CAD8124566.1"/>
    </source>
</evidence>
<feature type="domain" description="ERV/ALR sulfhydryl oxidase" evidence="1">
    <location>
        <begin position="38"/>
        <end position="140"/>
    </location>
</feature>
<organism evidence="2 3">
    <name type="scientific">Paramecium sonneborni</name>
    <dbReference type="NCBI Taxonomy" id="65129"/>
    <lineage>
        <taxon>Eukaryota</taxon>
        <taxon>Sar</taxon>
        <taxon>Alveolata</taxon>
        <taxon>Ciliophora</taxon>
        <taxon>Intramacronucleata</taxon>
        <taxon>Oligohymenophorea</taxon>
        <taxon>Peniculida</taxon>
        <taxon>Parameciidae</taxon>
        <taxon>Paramecium</taxon>
    </lineage>
</organism>
<keyword evidence="3" id="KW-1185">Reference proteome</keyword>
<evidence type="ECO:0000259" key="1">
    <source>
        <dbReference type="PROSITE" id="PS51324"/>
    </source>
</evidence>
<reference evidence="2" key="1">
    <citation type="submission" date="2021-01" db="EMBL/GenBank/DDBJ databases">
        <authorList>
            <consortium name="Genoscope - CEA"/>
            <person name="William W."/>
        </authorList>
    </citation>
    <scope>NUCLEOTIDE SEQUENCE</scope>
</reference>
<dbReference type="PANTHER" id="PTHR12645:SF0">
    <property type="entry name" value="FAD-LINKED SULFHYDRYL OXIDASE ALR"/>
    <property type="match status" value="1"/>
</dbReference>
<protein>
    <recommendedName>
        <fullName evidence="1">ERV/ALR sulfhydryl oxidase domain-containing protein</fullName>
    </recommendedName>
</protein>
<gene>
    <name evidence="2" type="ORF">PSON_ATCC_30995.1.T1520030</name>
</gene>
<proteinExistence type="predicted"/>
<dbReference type="OrthoDB" id="17199at2759"/>
<dbReference type="Proteomes" id="UP000692954">
    <property type="component" value="Unassembled WGS sequence"/>
</dbReference>
<name>A0A8S1R8H1_9CILI</name>
<dbReference type="EMBL" id="CAJJDN010000152">
    <property type="protein sequence ID" value="CAD8124566.1"/>
    <property type="molecule type" value="Genomic_DNA"/>
</dbReference>
<comment type="caution">
    <text evidence="2">The sequence shown here is derived from an EMBL/GenBank/DDBJ whole genome shotgun (WGS) entry which is preliminary data.</text>
</comment>
<dbReference type="PROSITE" id="PS51324">
    <property type="entry name" value="ERV_ALR"/>
    <property type="match status" value="1"/>
</dbReference>
<dbReference type="GO" id="GO:0050660">
    <property type="term" value="F:flavin adenine dinucleotide binding"/>
    <property type="evidence" value="ECO:0007669"/>
    <property type="project" value="TreeGrafter"/>
</dbReference>
<dbReference type="GO" id="GO:0005739">
    <property type="term" value="C:mitochondrion"/>
    <property type="evidence" value="ECO:0007669"/>
    <property type="project" value="TreeGrafter"/>
</dbReference>
<dbReference type="Pfam" id="PF04777">
    <property type="entry name" value="Evr1_Alr"/>
    <property type="match status" value="1"/>
</dbReference>
<sequence length="145" mass="17352">MSDKNCFEPICEKEDILNFKSKKRSKLQFEDEQPIQECPLNRSTYGNYTWNMLHTTAIYYPDEPTLEQQQKMRNLFDAIAEFYACKHCKAHFQKDISKNPPQVTSRKDLSIWLCYRHNEVNQLLGKPQFDCSFENLEKRWRTGCQ</sequence>
<dbReference type="InterPro" id="IPR039799">
    <property type="entry name" value="ALR/ERV"/>
</dbReference>
<dbReference type="PANTHER" id="PTHR12645">
    <property type="entry name" value="ALR/ERV"/>
    <property type="match status" value="1"/>
</dbReference>
<dbReference type="InterPro" id="IPR017905">
    <property type="entry name" value="ERV/ALR_sulphydryl_oxidase"/>
</dbReference>
<dbReference type="GO" id="GO:0016971">
    <property type="term" value="F:flavin-dependent sulfhydryl oxidase activity"/>
    <property type="evidence" value="ECO:0007669"/>
    <property type="project" value="InterPro"/>
</dbReference>
<dbReference type="AlphaFoldDB" id="A0A8S1R8H1"/>